<evidence type="ECO:0000313" key="2">
    <source>
        <dbReference type="EMBL" id="VFK15386.1"/>
    </source>
</evidence>
<gene>
    <name evidence="2" type="ORF">BECKLPF1236A_GA0070988_1012412</name>
</gene>
<dbReference type="AlphaFoldDB" id="A0A450WE89"/>
<evidence type="ECO:0008006" key="3">
    <source>
        <dbReference type="Google" id="ProtNLM"/>
    </source>
</evidence>
<organism evidence="2">
    <name type="scientific">Candidatus Kentrum sp. LPFa</name>
    <dbReference type="NCBI Taxonomy" id="2126335"/>
    <lineage>
        <taxon>Bacteria</taxon>
        <taxon>Pseudomonadati</taxon>
        <taxon>Pseudomonadota</taxon>
        <taxon>Gammaproteobacteria</taxon>
        <taxon>Candidatus Kentrum</taxon>
    </lineage>
</organism>
<reference evidence="2" key="1">
    <citation type="submission" date="2019-02" db="EMBL/GenBank/DDBJ databases">
        <authorList>
            <person name="Gruber-Vodicka R. H."/>
            <person name="Seah K. B. B."/>
        </authorList>
    </citation>
    <scope>NUCLEOTIDE SEQUENCE</scope>
    <source>
        <strain evidence="2">BECK_S312</strain>
    </source>
</reference>
<feature type="chain" id="PRO_5019068521" description="Secreted protein" evidence="1">
    <location>
        <begin position="24"/>
        <end position="89"/>
    </location>
</feature>
<proteinExistence type="predicted"/>
<feature type="signal peptide" evidence="1">
    <location>
        <begin position="1"/>
        <end position="23"/>
    </location>
</feature>
<accession>A0A450WE89</accession>
<dbReference type="PROSITE" id="PS51257">
    <property type="entry name" value="PROKAR_LIPOPROTEIN"/>
    <property type="match status" value="1"/>
</dbReference>
<name>A0A450WE89_9GAMM</name>
<sequence length="89" mass="9467">MKKLLKGSLVAAFLALGMWAAQASGGCNCNGFHPPIESELCDEAIVCAGSDCGQQCVSHTRVLRLVIASHAILSPQERFPASRRQSQTP</sequence>
<keyword evidence="1" id="KW-0732">Signal</keyword>
<evidence type="ECO:0000256" key="1">
    <source>
        <dbReference type="SAM" id="SignalP"/>
    </source>
</evidence>
<dbReference type="EMBL" id="CAADFM010000124">
    <property type="protein sequence ID" value="VFK15386.1"/>
    <property type="molecule type" value="Genomic_DNA"/>
</dbReference>
<protein>
    <recommendedName>
        <fullName evidence="3">Secreted protein</fullName>
    </recommendedName>
</protein>